<sequence length="369" mass="40947">MNCNNDLIYKIALTRIKGMNMLMARLLLESFGEVREIFSCKQDILQKVSGLQSPVFADDKRQKAKEQALKEAEFIEKNKITPLFFTDPDYPSRLLECVDAPLMLYYRGNADLNVSRIISIVGTRHATNYGRGFCTEFINDLSQIFPESIIVSGLAYGIDIAAHRAALQAGLQTIGVLAHGLNTLYPPVHRQTAIEMLSHGGLLTEYISQQLLHRGNFIARNRIVAGLSDATVIVESAEKGGALITAGIASGYSRDVFALPGRIGDTYSKGCNRLIACNQAALITSAEDFIDAMCWERPLKKEIQPSLFSEVNEQEETILKILQDKGECQIEQLTIFTDRPAPEILASLLELEFKGLIQAYPGGVYRRVK</sequence>
<evidence type="ECO:0000256" key="1">
    <source>
        <dbReference type="ARBA" id="ARBA00006525"/>
    </source>
</evidence>
<dbReference type="NCBIfam" id="TIGR00732">
    <property type="entry name" value="dprA"/>
    <property type="match status" value="1"/>
</dbReference>
<dbReference type="InterPro" id="IPR041614">
    <property type="entry name" value="DprA_WH"/>
</dbReference>
<reference evidence="4 5" key="1">
    <citation type="submission" date="2022-07" db="EMBL/GenBank/DDBJ databases">
        <title>Fecal culturing of patients with breast cancer.</title>
        <authorList>
            <person name="Teng N.M.Y."/>
            <person name="Kiu R."/>
            <person name="Evans R."/>
            <person name="Baker D.J."/>
            <person name="Zenner C."/>
            <person name="Robinson S.D."/>
            <person name="Hall L.J."/>
        </authorList>
    </citation>
    <scope>NUCLEOTIDE SEQUENCE [LARGE SCALE GENOMIC DNA]</scope>
    <source>
        <strain evidence="4 5">LH1063</strain>
    </source>
</reference>
<evidence type="ECO:0000313" key="5">
    <source>
        <dbReference type="Proteomes" id="UP001205603"/>
    </source>
</evidence>
<dbReference type="PANTHER" id="PTHR43022:SF1">
    <property type="entry name" value="PROTEIN SMF"/>
    <property type="match status" value="1"/>
</dbReference>
<dbReference type="InterPro" id="IPR036388">
    <property type="entry name" value="WH-like_DNA-bd_sf"/>
</dbReference>
<dbReference type="Pfam" id="PF17782">
    <property type="entry name" value="WHD_DprA"/>
    <property type="match status" value="1"/>
</dbReference>
<gene>
    <name evidence="4" type="primary">dprA</name>
    <name evidence="4" type="ORF">NMU02_05970</name>
</gene>
<comment type="similarity">
    <text evidence="1">Belongs to the DprA/Smf family.</text>
</comment>
<dbReference type="Proteomes" id="UP001205603">
    <property type="component" value="Unassembled WGS sequence"/>
</dbReference>
<feature type="domain" description="DprA winged helix" evidence="3">
    <location>
        <begin position="311"/>
        <end position="363"/>
    </location>
</feature>
<name>A0ABT1MG71_9BACT</name>
<dbReference type="EMBL" id="JANDHW010000004">
    <property type="protein sequence ID" value="MCP9611635.1"/>
    <property type="molecule type" value="Genomic_DNA"/>
</dbReference>
<feature type="domain" description="Smf/DprA SLOG" evidence="2">
    <location>
        <begin position="83"/>
        <end position="292"/>
    </location>
</feature>
<evidence type="ECO:0000259" key="2">
    <source>
        <dbReference type="Pfam" id="PF02481"/>
    </source>
</evidence>
<dbReference type="InterPro" id="IPR057666">
    <property type="entry name" value="DrpA_SLOG"/>
</dbReference>
<dbReference type="Gene3D" id="3.40.50.450">
    <property type="match status" value="1"/>
</dbReference>
<dbReference type="Pfam" id="PF02481">
    <property type="entry name" value="DNA_processg_A"/>
    <property type="match status" value="1"/>
</dbReference>
<dbReference type="PANTHER" id="PTHR43022">
    <property type="entry name" value="PROTEIN SMF"/>
    <property type="match status" value="1"/>
</dbReference>
<evidence type="ECO:0000259" key="3">
    <source>
        <dbReference type="Pfam" id="PF17782"/>
    </source>
</evidence>
<keyword evidence="5" id="KW-1185">Reference proteome</keyword>
<dbReference type="RefSeq" id="WP_255026519.1">
    <property type="nucleotide sequence ID" value="NZ_JANDHW010000004.1"/>
</dbReference>
<dbReference type="SUPFAM" id="SSF102405">
    <property type="entry name" value="MCP/YpsA-like"/>
    <property type="match status" value="1"/>
</dbReference>
<organism evidence="4 5">
    <name type="scientific">Coprobacter tertius</name>
    <dbReference type="NCBI Taxonomy" id="2944915"/>
    <lineage>
        <taxon>Bacteria</taxon>
        <taxon>Pseudomonadati</taxon>
        <taxon>Bacteroidota</taxon>
        <taxon>Bacteroidia</taxon>
        <taxon>Bacteroidales</taxon>
        <taxon>Barnesiellaceae</taxon>
        <taxon>Coprobacter</taxon>
    </lineage>
</organism>
<accession>A0ABT1MG71</accession>
<dbReference type="Gene3D" id="1.10.10.10">
    <property type="entry name" value="Winged helix-like DNA-binding domain superfamily/Winged helix DNA-binding domain"/>
    <property type="match status" value="1"/>
</dbReference>
<dbReference type="InterPro" id="IPR003488">
    <property type="entry name" value="DprA"/>
</dbReference>
<evidence type="ECO:0000313" key="4">
    <source>
        <dbReference type="EMBL" id="MCP9611635.1"/>
    </source>
</evidence>
<proteinExistence type="inferred from homology"/>
<protein>
    <submittedName>
        <fullName evidence="4">DNA-processing protein DprA</fullName>
    </submittedName>
</protein>
<comment type="caution">
    <text evidence="4">The sequence shown here is derived from an EMBL/GenBank/DDBJ whole genome shotgun (WGS) entry which is preliminary data.</text>
</comment>